<name>A0ABW4DIN4_9BACL</name>
<dbReference type="EMBL" id="JBHTNZ010000040">
    <property type="protein sequence ID" value="MFD1463693.1"/>
    <property type="molecule type" value="Genomic_DNA"/>
</dbReference>
<evidence type="ECO:0000259" key="2">
    <source>
        <dbReference type="PROSITE" id="PS50937"/>
    </source>
</evidence>
<dbReference type="Pfam" id="PF13411">
    <property type="entry name" value="MerR_1"/>
    <property type="match status" value="1"/>
</dbReference>
<proteinExistence type="predicted"/>
<dbReference type="InterPro" id="IPR000551">
    <property type="entry name" value="MerR-type_HTH_dom"/>
</dbReference>
<reference evidence="4" key="1">
    <citation type="journal article" date="2019" name="Int. J. Syst. Evol. Microbiol.">
        <title>The Global Catalogue of Microorganisms (GCM) 10K type strain sequencing project: providing services to taxonomists for standard genome sequencing and annotation.</title>
        <authorList>
            <consortium name="The Broad Institute Genomics Platform"/>
            <consortium name="The Broad Institute Genome Sequencing Center for Infectious Disease"/>
            <person name="Wu L."/>
            <person name="Ma J."/>
        </authorList>
    </citation>
    <scope>NUCLEOTIDE SEQUENCE [LARGE SCALE GENOMIC DNA]</scope>
    <source>
        <strain evidence="4">CCM 9147</strain>
    </source>
</reference>
<evidence type="ECO:0000256" key="1">
    <source>
        <dbReference type="SAM" id="Coils"/>
    </source>
</evidence>
<organism evidence="3 4">
    <name type="scientific">Paenibacillus farraposensis</name>
    <dbReference type="NCBI Taxonomy" id="2807095"/>
    <lineage>
        <taxon>Bacteria</taxon>
        <taxon>Bacillati</taxon>
        <taxon>Bacillota</taxon>
        <taxon>Bacilli</taxon>
        <taxon>Bacillales</taxon>
        <taxon>Paenibacillaceae</taxon>
        <taxon>Paenibacillus</taxon>
    </lineage>
</organism>
<keyword evidence="4" id="KW-1185">Reference proteome</keyword>
<sequence length="213" mass="25087">MGIEVNYLTLGAVAKRLDVAATTLRDWANNLEDNGVHYLERSNRGERMFDENDIAIFQFMKQYKDGYGSRRVTTTDMAYFIRDHEEIGLLCRKSDKLEPSGRHPNFTEVDIQNLMVSDRFLQLMEKLVTESQLKLVSDTEKRLEESERKMAEGITLQVEERVKEILEKQEEKTNELLEKRMNQVDEWIASNRELTKAIQEERNKGFFKRLFGR</sequence>
<comment type="caution">
    <text evidence="3">The sequence shown here is derived from an EMBL/GenBank/DDBJ whole genome shotgun (WGS) entry which is preliminary data.</text>
</comment>
<evidence type="ECO:0000313" key="4">
    <source>
        <dbReference type="Proteomes" id="UP001597340"/>
    </source>
</evidence>
<dbReference type="PROSITE" id="PS50937">
    <property type="entry name" value="HTH_MERR_2"/>
    <property type="match status" value="1"/>
</dbReference>
<dbReference type="InterPro" id="IPR009061">
    <property type="entry name" value="DNA-bd_dom_put_sf"/>
</dbReference>
<keyword evidence="1" id="KW-0175">Coiled coil</keyword>
<evidence type="ECO:0000313" key="3">
    <source>
        <dbReference type="EMBL" id="MFD1463693.1"/>
    </source>
</evidence>
<feature type="domain" description="HTH merR-type" evidence="2">
    <location>
        <begin position="7"/>
        <end position="65"/>
    </location>
</feature>
<dbReference type="RefSeq" id="WP_229523835.1">
    <property type="nucleotide sequence ID" value="NZ_JAFFQR010000042.1"/>
</dbReference>
<dbReference type="SUPFAM" id="SSF46955">
    <property type="entry name" value="Putative DNA-binding domain"/>
    <property type="match status" value="1"/>
</dbReference>
<feature type="coiled-coil region" evidence="1">
    <location>
        <begin position="159"/>
        <end position="204"/>
    </location>
</feature>
<dbReference type="Gene3D" id="1.10.1660.10">
    <property type="match status" value="1"/>
</dbReference>
<dbReference type="Proteomes" id="UP001597340">
    <property type="component" value="Unassembled WGS sequence"/>
</dbReference>
<accession>A0ABW4DIN4</accession>
<protein>
    <submittedName>
        <fullName evidence="3">MerR family transcriptional regulator</fullName>
    </submittedName>
</protein>
<gene>
    <name evidence="3" type="ORF">ACFQ5D_20550</name>
</gene>